<keyword evidence="6" id="KW-1185">Reference proteome</keyword>
<gene>
    <name evidence="5" type="ORF">CSC3H3_23710</name>
</gene>
<keyword evidence="1" id="KW-0805">Transcription regulation</keyword>
<proteinExistence type="predicted"/>
<keyword evidence="5" id="KW-0614">Plasmid</keyword>
<dbReference type="InterPro" id="IPR050204">
    <property type="entry name" value="AraC_XylS_family_regulators"/>
</dbReference>
<feature type="domain" description="HTH araC/xylS-type" evidence="4">
    <location>
        <begin position="203"/>
        <end position="301"/>
    </location>
</feature>
<dbReference type="InterPro" id="IPR037923">
    <property type="entry name" value="HTH-like"/>
</dbReference>
<dbReference type="PANTHER" id="PTHR46796">
    <property type="entry name" value="HTH-TYPE TRANSCRIPTIONAL ACTIVATOR RHAS-RELATED"/>
    <property type="match status" value="1"/>
</dbReference>
<dbReference type="SMART" id="SM00342">
    <property type="entry name" value="HTH_ARAC"/>
    <property type="match status" value="1"/>
</dbReference>
<keyword evidence="3" id="KW-0804">Transcription</keyword>
<dbReference type="EMBL" id="CP024200">
    <property type="protein sequence ID" value="AUG55840.1"/>
    <property type="molecule type" value="Genomic_DNA"/>
</dbReference>
<dbReference type="Pfam" id="PF12852">
    <property type="entry name" value="Cupin_6"/>
    <property type="match status" value="1"/>
</dbReference>
<evidence type="ECO:0000256" key="1">
    <source>
        <dbReference type="ARBA" id="ARBA00023015"/>
    </source>
</evidence>
<name>A0ABN5FVH9_9PROT</name>
<dbReference type="InterPro" id="IPR009057">
    <property type="entry name" value="Homeodomain-like_sf"/>
</dbReference>
<dbReference type="InterPro" id="IPR020449">
    <property type="entry name" value="Tscrpt_reg_AraC-type_HTH"/>
</dbReference>
<dbReference type="PRINTS" id="PR00032">
    <property type="entry name" value="HTHARAC"/>
</dbReference>
<organism evidence="5 6">
    <name type="scientific">Thalassospira marina</name>
    <dbReference type="NCBI Taxonomy" id="2048283"/>
    <lineage>
        <taxon>Bacteria</taxon>
        <taxon>Pseudomonadati</taxon>
        <taxon>Pseudomonadota</taxon>
        <taxon>Alphaproteobacteria</taxon>
        <taxon>Rhodospirillales</taxon>
        <taxon>Thalassospiraceae</taxon>
        <taxon>Thalassospira</taxon>
    </lineage>
</organism>
<sequence length="310" mass="33985">MDPLSDVLALLKPKSYVSAGFDAGGNWAIRFNNLRDRIKCYAVISGNAWLRVDDMSGPVFLNKGDCFVLPSGRSFELASDPAIPPVSSSTLFPPPRDGSIITHNGGGDFFIVGSRFGVSGGGASTIMKMLPPIVHIKHESDRAALRFAVERMMQELHDEQPGSFLIAQHLAHMMLVQALRLHLGETGRGDVGWFSALADKNLALAIYAMHAQPDRRWTLLELAEHAGMSRSIFAQKFKEKVGESPIEYLTRWRMLLAGDRLENSTDPVSVIALSVGYETESSFSTAFKRVMGSSPRQYIGRPALDAMTMG</sequence>
<evidence type="ECO:0000313" key="6">
    <source>
        <dbReference type="Proteomes" id="UP000233458"/>
    </source>
</evidence>
<protein>
    <submittedName>
        <fullName evidence="5">AraC family transcriptional regulator</fullName>
    </submittedName>
</protein>
<evidence type="ECO:0000256" key="3">
    <source>
        <dbReference type="ARBA" id="ARBA00023163"/>
    </source>
</evidence>
<dbReference type="SUPFAM" id="SSF51215">
    <property type="entry name" value="Regulatory protein AraC"/>
    <property type="match status" value="1"/>
</dbReference>
<evidence type="ECO:0000256" key="2">
    <source>
        <dbReference type="ARBA" id="ARBA00023125"/>
    </source>
</evidence>
<evidence type="ECO:0000259" key="4">
    <source>
        <dbReference type="PROSITE" id="PS01124"/>
    </source>
</evidence>
<dbReference type="SUPFAM" id="SSF46689">
    <property type="entry name" value="Homeodomain-like"/>
    <property type="match status" value="2"/>
</dbReference>
<dbReference type="Pfam" id="PF12833">
    <property type="entry name" value="HTH_18"/>
    <property type="match status" value="1"/>
</dbReference>
<evidence type="ECO:0000313" key="5">
    <source>
        <dbReference type="EMBL" id="AUG55840.1"/>
    </source>
</evidence>
<keyword evidence="2" id="KW-0238">DNA-binding</keyword>
<dbReference type="InterPro" id="IPR018060">
    <property type="entry name" value="HTH_AraC"/>
</dbReference>
<dbReference type="Gene3D" id="1.10.10.60">
    <property type="entry name" value="Homeodomain-like"/>
    <property type="match status" value="2"/>
</dbReference>
<dbReference type="InterPro" id="IPR032783">
    <property type="entry name" value="AraC_lig"/>
</dbReference>
<accession>A0ABN5FVH9</accession>
<dbReference type="Proteomes" id="UP000233458">
    <property type="component" value="Plasmid pCSC3H3"/>
</dbReference>
<dbReference type="PROSITE" id="PS01124">
    <property type="entry name" value="HTH_ARAC_FAMILY_2"/>
    <property type="match status" value="1"/>
</dbReference>
<geneLocation type="plasmid" evidence="6">
    <name>pcsc3h3</name>
</geneLocation>
<reference evidence="5 6" key="1">
    <citation type="submission" date="2017-10" db="EMBL/GenBank/DDBJ databases">
        <title>Biodiversity and function of Thalassospira species in the particle-attached aromatic-hydrocarbon-degrading consortia from the surface seawater of the China South Sea.</title>
        <authorList>
            <person name="Dong C."/>
            <person name="Liu R."/>
            <person name="Shao Z."/>
        </authorList>
    </citation>
    <scope>NUCLEOTIDE SEQUENCE [LARGE SCALE GENOMIC DNA]</scope>
    <source>
        <strain evidence="5 6">CSC3H3</strain>
        <plasmid evidence="6">pcsc3h3</plasmid>
    </source>
</reference>
<dbReference type="RefSeq" id="WP_101286788.1">
    <property type="nucleotide sequence ID" value="NZ_CP024200.1"/>
</dbReference>
<dbReference type="PANTHER" id="PTHR46796:SF7">
    <property type="entry name" value="ARAC FAMILY TRANSCRIPTIONAL REGULATOR"/>
    <property type="match status" value="1"/>
</dbReference>